<evidence type="ECO:0000256" key="6">
    <source>
        <dbReference type="SAM" id="Phobius"/>
    </source>
</evidence>
<dbReference type="Pfam" id="PF13396">
    <property type="entry name" value="PLDc_N"/>
    <property type="match status" value="1"/>
</dbReference>
<keyword evidence="5 6" id="KW-0472">Membrane</keyword>
<evidence type="ECO:0000256" key="3">
    <source>
        <dbReference type="ARBA" id="ARBA00022692"/>
    </source>
</evidence>
<feature type="transmembrane region" description="Helical" evidence="6">
    <location>
        <begin position="44"/>
        <end position="63"/>
    </location>
</feature>
<dbReference type="RefSeq" id="WP_280760908.1">
    <property type="nucleotide sequence ID" value="NZ_JARXVC010000006.1"/>
</dbReference>
<dbReference type="InterPro" id="IPR018649">
    <property type="entry name" value="SHOCT"/>
</dbReference>
<evidence type="ECO:0000256" key="4">
    <source>
        <dbReference type="ARBA" id="ARBA00022989"/>
    </source>
</evidence>
<keyword evidence="2" id="KW-1003">Cell membrane</keyword>
<evidence type="ECO:0000256" key="2">
    <source>
        <dbReference type="ARBA" id="ARBA00022475"/>
    </source>
</evidence>
<evidence type="ECO:0000256" key="1">
    <source>
        <dbReference type="ARBA" id="ARBA00004651"/>
    </source>
</evidence>
<comment type="caution">
    <text evidence="9">The sequence shown here is derived from an EMBL/GenBank/DDBJ whole genome shotgun (WGS) entry which is preliminary data.</text>
</comment>
<dbReference type="Pfam" id="PF09851">
    <property type="entry name" value="SHOCT"/>
    <property type="match status" value="1"/>
</dbReference>
<accession>A0ABT6MB98</accession>
<feature type="domain" description="SHOCT" evidence="7">
    <location>
        <begin position="97"/>
        <end position="124"/>
    </location>
</feature>
<feature type="transmembrane region" description="Helical" evidence="6">
    <location>
        <begin position="7"/>
        <end position="32"/>
    </location>
</feature>
<feature type="domain" description="Cardiolipin synthase N-terminal" evidence="8">
    <location>
        <begin position="23"/>
        <end position="64"/>
    </location>
</feature>
<evidence type="ECO:0000313" key="9">
    <source>
        <dbReference type="EMBL" id="MDH6281584.1"/>
    </source>
</evidence>
<evidence type="ECO:0000256" key="5">
    <source>
        <dbReference type="ARBA" id="ARBA00023136"/>
    </source>
</evidence>
<dbReference type="InterPro" id="IPR027379">
    <property type="entry name" value="CLS_N"/>
</dbReference>
<keyword evidence="4 6" id="KW-1133">Transmembrane helix</keyword>
<dbReference type="Proteomes" id="UP001160334">
    <property type="component" value="Unassembled WGS sequence"/>
</dbReference>
<gene>
    <name evidence="9" type="ORF">M2280_002805</name>
</gene>
<evidence type="ECO:0000313" key="10">
    <source>
        <dbReference type="Proteomes" id="UP001160334"/>
    </source>
</evidence>
<keyword evidence="10" id="KW-1185">Reference proteome</keyword>
<protein>
    <submittedName>
        <fullName evidence="9">PurR-regulated permease PerM</fullName>
    </submittedName>
</protein>
<evidence type="ECO:0000259" key="8">
    <source>
        <dbReference type="Pfam" id="PF13396"/>
    </source>
</evidence>
<proteinExistence type="predicted"/>
<evidence type="ECO:0000259" key="7">
    <source>
        <dbReference type="Pfam" id="PF09851"/>
    </source>
</evidence>
<comment type="subcellular location">
    <subcellularLocation>
        <location evidence="1">Cell membrane</location>
        <topology evidence="1">Multi-pass membrane protein</topology>
    </subcellularLocation>
</comment>
<keyword evidence="3 6" id="KW-0812">Transmembrane</keyword>
<name>A0ABT6MB98_9NOCA</name>
<organism evidence="9 10">
    <name type="scientific">Prescottella agglutinans</name>
    <dbReference type="NCBI Taxonomy" id="1644129"/>
    <lineage>
        <taxon>Bacteria</taxon>
        <taxon>Bacillati</taxon>
        <taxon>Actinomycetota</taxon>
        <taxon>Actinomycetes</taxon>
        <taxon>Mycobacteriales</taxon>
        <taxon>Nocardiaceae</taxon>
        <taxon>Prescottella</taxon>
    </lineage>
</organism>
<dbReference type="EMBL" id="JARXVC010000006">
    <property type="protein sequence ID" value="MDH6281584.1"/>
    <property type="molecule type" value="Genomic_DNA"/>
</dbReference>
<sequence length="125" mass="14260">MDSFWEFFWVVLACFAFGAYLIVLFAILADLFRDHDTRGWAKALWILFLFVVPFFSALIYLIVRGEGMARRSRAASERFAEHQEEYVQRIAGKSRADQIADAEKLRSAGVISDEEFAALKAKALS</sequence>
<reference evidence="9 10" key="1">
    <citation type="submission" date="2023-04" db="EMBL/GenBank/DDBJ databases">
        <title>Forest soil microbial communities from Buena Vista Peninsula, Colon Province, Panama.</title>
        <authorList>
            <person name="Bouskill N."/>
        </authorList>
    </citation>
    <scope>NUCLEOTIDE SEQUENCE [LARGE SCALE GENOMIC DNA]</scope>
    <source>
        <strain evidence="9 10">CFH S0262</strain>
    </source>
</reference>